<accession>A0A843TZH7</accession>
<dbReference type="Proteomes" id="UP000652761">
    <property type="component" value="Unassembled WGS sequence"/>
</dbReference>
<feature type="chain" id="PRO_5032849843" description="Secreted protein" evidence="1">
    <location>
        <begin position="21"/>
        <end position="156"/>
    </location>
</feature>
<evidence type="ECO:0000313" key="3">
    <source>
        <dbReference type="Proteomes" id="UP000652761"/>
    </source>
</evidence>
<name>A0A843TZH7_COLES</name>
<evidence type="ECO:0000256" key="1">
    <source>
        <dbReference type="SAM" id="SignalP"/>
    </source>
</evidence>
<dbReference type="EMBL" id="NMUH01000223">
    <property type="protein sequence ID" value="MQL74803.1"/>
    <property type="molecule type" value="Genomic_DNA"/>
</dbReference>
<proteinExistence type="predicted"/>
<comment type="caution">
    <text evidence="2">The sequence shown here is derived from an EMBL/GenBank/DDBJ whole genome shotgun (WGS) entry which is preliminary data.</text>
</comment>
<keyword evidence="3" id="KW-1185">Reference proteome</keyword>
<reference evidence="2" key="1">
    <citation type="submission" date="2017-07" db="EMBL/GenBank/DDBJ databases">
        <title>Taro Niue Genome Assembly and Annotation.</title>
        <authorList>
            <person name="Atibalentja N."/>
            <person name="Keating K."/>
            <person name="Fields C.J."/>
        </authorList>
    </citation>
    <scope>NUCLEOTIDE SEQUENCE</scope>
    <source>
        <strain evidence="2">Niue_2</strain>
        <tissue evidence="2">Leaf</tissue>
    </source>
</reference>
<gene>
    <name evidence="2" type="ORF">Taro_007154</name>
</gene>
<evidence type="ECO:0000313" key="2">
    <source>
        <dbReference type="EMBL" id="MQL74803.1"/>
    </source>
</evidence>
<sequence>MGPQLHRAAVVCGCVLGCGSLASLYQGGCRRESTAGRDSLSQEFIAGRSWWRFVAPCVASNSASLIELSRCLCAVLHHWLSAATPVCSCCRLCDGWLQTLVRCSRSSSLLVLVEVRFFPRTVLCSFLVVAALPSGLRCIAWLLCSSGVSQNCLLLS</sequence>
<evidence type="ECO:0008006" key="4">
    <source>
        <dbReference type="Google" id="ProtNLM"/>
    </source>
</evidence>
<organism evidence="2 3">
    <name type="scientific">Colocasia esculenta</name>
    <name type="common">Wild taro</name>
    <name type="synonym">Arum esculentum</name>
    <dbReference type="NCBI Taxonomy" id="4460"/>
    <lineage>
        <taxon>Eukaryota</taxon>
        <taxon>Viridiplantae</taxon>
        <taxon>Streptophyta</taxon>
        <taxon>Embryophyta</taxon>
        <taxon>Tracheophyta</taxon>
        <taxon>Spermatophyta</taxon>
        <taxon>Magnoliopsida</taxon>
        <taxon>Liliopsida</taxon>
        <taxon>Araceae</taxon>
        <taxon>Aroideae</taxon>
        <taxon>Colocasieae</taxon>
        <taxon>Colocasia</taxon>
    </lineage>
</organism>
<feature type="signal peptide" evidence="1">
    <location>
        <begin position="1"/>
        <end position="20"/>
    </location>
</feature>
<keyword evidence="1" id="KW-0732">Signal</keyword>
<dbReference type="AlphaFoldDB" id="A0A843TZH7"/>
<protein>
    <recommendedName>
        <fullName evidence="4">Secreted protein</fullName>
    </recommendedName>
</protein>